<feature type="coiled-coil region" evidence="1">
    <location>
        <begin position="634"/>
        <end position="661"/>
    </location>
</feature>
<dbReference type="Pfam" id="PF13476">
    <property type="entry name" value="AAA_23"/>
    <property type="match status" value="1"/>
</dbReference>
<dbReference type="SUPFAM" id="SSF52540">
    <property type="entry name" value="P-loop containing nucleoside triphosphate hydrolases"/>
    <property type="match status" value="1"/>
</dbReference>
<name>A0AAE2VZP9_9RHOB</name>
<feature type="coiled-coil region" evidence="1">
    <location>
        <begin position="766"/>
        <end position="800"/>
    </location>
</feature>
<organism evidence="3 4">
    <name type="scientific">Sulfitobacter geojensis</name>
    <dbReference type="NCBI Taxonomy" id="1342299"/>
    <lineage>
        <taxon>Bacteria</taxon>
        <taxon>Pseudomonadati</taxon>
        <taxon>Pseudomonadota</taxon>
        <taxon>Alphaproteobacteria</taxon>
        <taxon>Rhodobacterales</taxon>
        <taxon>Roseobacteraceae</taxon>
        <taxon>Sulfitobacter</taxon>
    </lineage>
</organism>
<evidence type="ECO:0000256" key="1">
    <source>
        <dbReference type="SAM" id="Coils"/>
    </source>
</evidence>
<comment type="caution">
    <text evidence="3">The sequence shown here is derived from an EMBL/GenBank/DDBJ whole genome shotgun (WGS) entry which is preliminary data.</text>
</comment>
<reference evidence="3 4" key="1">
    <citation type="submission" date="2021-01" db="EMBL/GenBank/DDBJ databases">
        <title>Diatom-associated Roseobacters Show Island Model of Population Structure.</title>
        <authorList>
            <person name="Qu L."/>
            <person name="Feng X."/>
            <person name="Chen Y."/>
            <person name="Li L."/>
            <person name="Wang X."/>
            <person name="Hu Z."/>
            <person name="Wang H."/>
            <person name="Luo H."/>
        </authorList>
    </citation>
    <scope>NUCLEOTIDE SEQUENCE [LARGE SCALE GENOMIC DNA]</scope>
    <source>
        <strain evidence="3 4">TR60-84</strain>
    </source>
</reference>
<evidence type="ECO:0000313" key="4">
    <source>
        <dbReference type="Proteomes" id="UP000732193"/>
    </source>
</evidence>
<feature type="domain" description="Rad50/SbcC-type AAA" evidence="2">
    <location>
        <begin position="5"/>
        <end position="220"/>
    </location>
</feature>
<dbReference type="Proteomes" id="UP000732193">
    <property type="component" value="Unassembled WGS sequence"/>
</dbReference>
<dbReference type="EMBL" id="JAFBRM010000003">
    <property type="protein sequence ID" value="MBM1714859.1"/>
    <property type="molecule type" value="Genomic_DNA"/>
</dbReference>
<accession>A0AAE2VZP9</accession>
<dbReference type="InterPro" id="IPR038729">
    <property type="entry name" value="Rad50/SbcC_AAA"/>
</dbReference>
<keyword evidence="4" id="KW-1185">Reference proteome</keyword>
<sequence>MRILRIRGENIASLAKPFEISLDAAPLSSAGLFAITGETGAGKSSILDAMCLALYGSCPRLSGDGTRETVTDIDGHDLRSNDPRMVLRRGAAMGLAEVTFQADDGETYTAAWQARRSRDKIDGRLQSVERSLLRLSDQQMLETQLTRVNDRVVALTGLTYDEFRRTVLLAQGDFDAFLSAKTDERAAILEKVTGTGIYREISRAVFERHRQAKSDLATLQTRRAEHHLLSAEERAELDAALDRLHIEQDAAAVALAQVQKGLDRYKAVADARADLETAAHRARQAQDAVAALAQQRQWLAAWDDAKGLRAEVRERSEAGHALAEARRDVETRFAAHQSKEAEVAPAETLFHEADVTHQQADDVFKAFGPVWTEAADLDSQIVTAVKEQAEAAKGVAQREAETAGCAQEHVDLIAKQENMRATLDADQRRMEQTAGYDVLLAHWTMLEDRLSARIAAADLAALSQMETSQLVRGIAGDGAQRAQLQEEIHQAAGRIDTARVVQAEIREERENLIKGDPASRLDGLRAASMNLRRLQQGAAEVRRADAELAASQGRLATAQDALETHRATVKSQTAKRDVARDVIARLRQPSAAATAAASREAAAMRLHLVAGEPCPVCQSTSHPVMADSDIAKLAEALRKELTDAQQEHDAAEALVNKALSEADAAQAMIAGETSARPKLDKDIERAIVQFADALGPLQDTPFAKAVPHDPRSDDAAFEAVFAQMGTTQAKVEVDRARLAALNEHHDGAARVIDTARDQSTSCEAQIREIDGRVSDTEKKIAALKQTVETAQKTVADIDQRLRPVLEPTGLDVEQFGREGAAALKALRENIAELSKVQASIAKRREDIAGISAKLATAAAALNAAQANLETAKKVEEGRIGTVERLKAARAGLLEGEETNTHRTRTNERRLAAQKAATAAQSTLGDVRTAAALAKNAWEAARGIAVKAEARAAAAQEVLVEACTVAGLDPNRVVELHDSDAQLVQDRRKAVQDADTEAAKAEGAHKERDGAVQRLLAQGMPETPEEELAGQKREIEAQIKTHGEARGRLAERRDADRAAAKALSGLEGEIDAARKVFETWLAVSDAIGSAKGDRFAQIAQAVTLAMLVERANHHLDDLKPRYQLRVASSDLALHVIDRDMAGDARPTRLMSGGERFLISLALALALSGMGNRGALVGTLFIDEGFGSLDADSLDLAIDALERLQAQGRTIGVISHVQAMKDRIPVQVQVSKTGGGASEVTLVTR</sequence>
<dbReference type="Gene3D" id="1.20.5.340">
    <property type="match status" value="1"/>
</dbReference>
<protein>
    <submittedName>
        <fullName evidence="3">AAA family ATPase</fullName>
    </submittedName>
</protein>
<dbReference type="PANTHER" id="PTHR32114">
    <property type="entry name" value="ABC TRANSPORTER ABCH.3"/>
    <property type="match status" value="1"/>
</dbReference>
<dbReference type="Gene3D" id="3.40.50.300">
    <property type="entry name" value="P-loop containing nucleotide triphosphate hydrolases"/>
    <property type="match status" value="2"/>
</dbReference>
<dbReference type="GO" id="GO:0006302">
    <property type="term" value="P:double-strand break repair"/>
    <property type="evidence" value="ECO:0007669"/>
    <property type="project" value="InterPro"/>
</dbReference>
<dbReference type="PANTHER" id="PTHR32114:SF2">
    <property type="entry name" value="ABC TRANSPORTER ABCH.3"/>
    <property type="match status" value="1"/>
</dbReference>
<dbReference type="GO" id="GO:0016887">
    <property type="term" value="F:ATP hydrolysis activity"/>
    <property type="evidence" value="ECO:0007669"/>
    <property type="project" value="InterPro"/>
</dbReference>
<dbReference type="AlphaFoldDB" id="A0AAE2VZP9"/>
<keyword evidence="1" id="KW-0175">Coiled coil</keyword>
<proteinExistence type="predicted"/>
<gene>
    <name evidence="3" type="ORF">JQV55_14915</name>
</gene>
<dbReference type="InterPro" id="IPR027417">
    <property type="entry name" value="P-loop_NTPase"/>
</dbReference>
<evidence type="ECO:0000259" key="2">
    <source>
        <dbReference type="Pfam" id="PF13476"/>
    </source>
</evidence>
<dbReference type="Pfam" id="PF13558">
    <property type="entry name" value="SbcC_Walker_B"/>
    <property type="match status" value="1"/>
</dbReference>
<feature type="coiled-coil region" evidence="1">
    <location>
        <begin position="268"/>
        <end position="295"/>
    </location>
</feature>
<dbReference type="RefSeq" id="WP_203242799.1">
    <property type="nucleotide sequence ID" value="NZ_JAFBRH010000003.1"/>
</dbReference>
<evidence type="ECO:0000313" key="3">
    <source>
        <dbReference type="EMBL" id="MBM1714859.1"/>
    </source>
</evidence>